<evidence type="ECO:0000313" key="3">
    <source>
        <dbReference type="Proteomes" id="UP000306888"/>
    </source>
</evidence>
<name>A0A4S2DM52_9CLOT</name>
<feature type="transmembrane region" description="Helical" evidence="1">
    <location>
        <begin position="7"/>
        <end position="24"/>
    </location>
</feature>
<proteinExistence type="predicted"/>
<dbReference type="Proteomes" id="UP000306888">
    <property type="component" value="Unassembled WGS sequence"/>
</dbReference>
<comment type="caution">
    <text evidence="2">The sequence shown here is derived from an EMBL/GenBank/DDBJ whole genome shotgun (WGS) entry which is preliminary data.</text>
</comment>
<keyword evidence="1" id="KW-0472">Membrane</keyword>
<evidence type="ECO:0000256" key="1">
    <source>
        <dbReference type="SAM" id="Phobius"/>
    </source>
</evidence>
<evidence type="ECO:0000313" key="2">
    <source>
        <dbReference type="EMBL" id="TGY42123.1"/>
    </source>
</evidence>
<protein>
    <submittedName>
        <fullName evidence="2">Uncharacterized protein</fullName>
    </submittedName>
</protein>
<keyword evidence="1" id="KW-1133">Transmembrane helix</keyword>
<dbReference type="AlphaFoldDB" id="A0A4S2DM52"/>
<accession>A0A4S2DM52</accession>
<reference evidence="2 3" key="1">
    <citation type="submission" date="2019-04" db="EMBL/GenBank/DDBJ databases">
        <title>Microbes associate with the intestines of laboratory mice.</title>
        <authorList>
            <person name="Navarre W."/>
            <person name="Wong E."/>
            <person name="Huang K."/>
            <person name="Tropini C."/>
            <person name="Ng K."/>
            <person name="Yu B."/>
        </authorList>
    </citation>
    <scope>NUCLEOTIDE SEQUENCE [LARGE SCALE GENOMIC DNA]</scope>
    <source>
        <strain evidence="2 3">NM50_B9-20</strain>
    </source>
</reference>
<dbReference type="RefSeq" id="WP_136007075.1">
    <property type="nucleotide sequence ID" value="NZ_SRYR01000004.1"/>
</dbReference>
<dbReference type="EMBL" id="SRYR01000004">
    <property type="protein sequence ID" value="TGY42123.1"/>
    <property type="molecule type" value="Genomic_DNA"/>
</dbReference>
<organism evidence="2 3">
    <name type="scientific">Clostridium sartagoforme</name>
    <dbReference type="NCBI Taxonomy" id="84031"/>
    <lineage>
        <taxon>Bacteria</taxon>
        <taxon>Bacillati</taxon>
        <taxon>Bacillota</taxon>
        <taxon>Clostridia</taxon>
        <taxon>Eubacteriales</taxon>
        <taxon>Clostridiaceae</taxon>
        <taxon>Clostridium</taxon>
    </lineage>
</organism>
<keyword evidence="1" id="KW-0812">Transmembrane</keyword>
<keyword evidence="3" id="KW-1185">Reference proteome</keyword>
<sequence>MKKRKIGLILITILIFIVGIFTVIKSIPSSEDNIEEIKVAIESTEEESAAYLSTSMEFTPKIEDAGKQNLKYKWELINAKEERLGDGNNWGKEILNDGGRVYFSPDLLGGFNKDAPITKTITVRLTILEDGKKIGSAVLLLDDHDGYYIIRR</sequence>
<gene>
    <name evidence="2" type="ORF">E5347_10320</name>
</gene>